<organism evidence="1 2">
    <name type="scientific">Caenorhabditis auriculariae</name>
    <dbReference type="NCBI Taxonomy" id="2777116"/>
    <lineage>
        <taxon>Eukaryota</taxon>
        <taxon>Metazoa</taxon>
        <taxon>Ecdysozoa</taxon>
        <taxon>Nematoda</taxon>
        <taxon>Chromadorea</taxon>
        <taxon>Rhabditida</taxon>
        <taxon>Rhabditina</taxon>
        <taxon>Rhabditomorpha</taxon>
        <taxon>Rhabditoidea</taxon>
        <taxon>Rhabditidae</taxon>
        <taxon>Peloderinae</taxon>
        <taxon>Caenorhabditis</taxon>
    </lineage>
</organism>
<protein>
    <submittedName>
        <fullName evidence="1">Uncharacterized protein</fullName>
    </submittedName>
</protein>
<gene>
    <name evidence="1" type="ORF">CAUJ_LOCUS2500</name>
</gene>
<sequence length="103" mass="11397">MPVDATVNKCSNGLATKTTIALLDSPSNKTVKWRRMSLGLSWFRRRFSYHDEGLLAVCADDSEPGIRLQVDFERPNGGPRGMARRVAAAERPTATLRATTISY</sequence>
<accession>A0A8S1GUG7</accession>
<evidence type="ECO:0000313" key="2">
    <source>
        <dbReference type="Proteomes" id="UP000835052"/>
    </source>
</evidence>
<keyword evidence="2" id="KW-1185">Reference proteome</keyword>
<proteinExistence type="predicted"/>
<name>A0A8S1GUG7_9PELO</name>
<evidence type="ECO:0000313" key="1">
    <source>
        <dbReference type="EMBL" id="CAD6186581.1"/>
    </source>
</evidence>
<dbReference type="Proteomes" id="UP000835052">
    <property type="component" value="Unassembled WGS sequence"/>
</dbReference>
<comment type="caution">
    <text evidence="1">The sequence shown here is derived from an EMBL/GenBank/DDBJ whole genome shotgun (WGS) entry which is preliminary data.</text>
</comment>
<reference evidence="1" key="1">
    <citation type="submission" date="2020-10" db="EMBL/GenBank/DDBJ databases">
        <authorList>
            <person name="Kikuchi T."/>
        </authorList>
    </citation>
    <scope>NUCLEOTIDE SEQUENCE</scope>
    <source>
        <strain evidence="1">NKZ352</strain>
    </source>
</reference>
<dbReference type="EMBL" id="CAJGYM010000005">
    <property type="protein sequence ID" value="CAD6186581.1"/>
    <property type="molecule type" value="Genomic_DNA"/>
</dbReference>
<dbReference type="AlphaFoldDB" id="A0A8S1GUG7"/>